<protein>
    <recommendedName>
        <fullName evidence="3">Lipoprotein</fullName>
    </recommendedName>
</protein>
<reference evidence="1" key="1">
    <citation type="submission" date="2021-08" db="EMBL/GenBank/DDBJ databases">
        <authorList>
            <person name="Stevens D.C."/>
        </authorList>
    </citation>
    <scope>NUCLEOTIDE SEQUENCE</scope>
    <source>
        <strain evidence="1">DSM 53165</strain>
    </source>
</reference>
<dbReference type="RefSeq" id="WP_224190964.1">
    <property type="nucleotide sequence ID" value="NZ_JAIRAU010000005.1"/>
</dbReference>
<evidence type="ECO:0000313" key="2">
    <source>
        <dbReference type="Proteomes" id="UP001139031"/>
    </source>
</evidence>
<name>A0ABS7TM83_9BACT</name>
<keyword evidence="2" id="KW-1185">Reference proteome</keyword>
<evidence type="ECO:0008006" key="3">
    <source>
        <dbReference type="Google" id="ProtNLM"/>
    </source>
</evidence>
<accession>A0ABS7TM83</accession>
<evidence type="ECO:0000313" key="1">
    <source>
        <dbReference type="EMBL" id="MBZ5709186.1"/>
    </source>
</evidence>
<gene>
    <name evidence="1" type="ORF">K7C98_07930</name>
</gene>
<organism evidence="1 2">
    <name type="scientific">Nannocystis pusilla</name>
    <dbReference type="NCBI Taxonomy" id="889268"/>
    <lineage>
        <taxon>Bacteria</taxon>
        <taxon>Pseudomonadati</taxon>
        <taxon>Myxococcota</taxon>
        <taxon>Polyangia</taxon>
        <taxon>Nannocystales</taxon>
        <taxon>Nannocystaceae</taxon>
        <taxon>Nannocystis</taxon>
    </lineage>
</organism>
<proteinExistence type="predicted"/>
<sequence>MPTKLVLAALLAGLFTTGCETQSCTAIGCGAAFQVELQRAAWPAGDYEVTVVADGETIECSVTMPLQCDAPSPCPESSQVILGREGCALEPSAHKLNYVELAHGKTPKSVTVKVQQDDALLGEGVYAPAYSESQPNGPDCEPTCKSAESVVLALTK</sequence>
<dbReference type="Proteomes" id="UP001139031">
    <property type="component" value="Unassembled WGS sequence"/>
</dbReference>
<dbReference type="EMBL" id="JAIRAU010000005">
    <property type="protein sequence ID" value="MBZ5709186.1"/>
    <property type="molecule type" value="Genomic_DNA"/>
</dbReference>
<comment type="caution">
    <text evidence="1">The sequence shown here is derived from an EMBL/GenBank/DDBJ whole genome shotgun (WGS) entry which is preliminary data.</text>
</comment>
<dbReference type="PROSITE" id="PS51257">
    <property type="entry name" value="PROKAR_LIPOPROTEIN"/>
    <property type="match status" value="1"/>
</dbReference>